<sequence>MNIGHASTQTGLPVKTIRYYEEIGLVAPDRAANGYRDFDAGQIAHLRFLAQARLMGFSLEECRALLALEADPSRHSRDVRVLAEQNLVSVREKITNLRALETRLTTLIGQCHGDEAPDCAILDGLSQEARGTAPR</sequence>
<feature type="domain" description="HTH merR-type" evidence="10">
    <location>
        <begin position="1"/>
        <end position="68"/>
    </location>
</feature>
<proteinExistence type="predicted"/>
<protein>
    <recommendedName>
        <fullName evidence="2">HTH-type transcriptional regulator CueR</fullName>
    </recommendedName>
    <alternativeName>
        <fullName evidence="9">Copper efflux regulator</fullName>
    </alternativeName>
    <alternativeName>
        <fullName evidence="8">Copper export regulator</fullName>
    </alternativeName>
</protein>
<evidence type="ECO:0000259" key="10">
    <source>
        <dbReference type="PROSITE" id="PS50937"/>
    </source>
</evidence>
<evidence type="ECO:0000256" key="1">
    <source>
        <dbReference type="ARBA" id="ARBA00011738"/>
    </source>
</evidence>
<evidence type="ECO:0000256" key="9">
    <source>
        <dbReference type="ARBA" id="ARBA00032335"/>
    </source>
</evidence>
<dbReference type="PATRIC" id="fig|1208323.3.peg.2773"/>
<comment type="caution">
    <text evidence="11">The sequence shown here is derived from an EMBL/GenBank/DDBJ whole genome shotgun (WGS) entry which is preliminary data.</text>
</comment>
<evidence type="ECO:0000313" key="12">
    <source>
        <dbReference type="Proteomes" id="UP000006762"/>
    </source>
</evidence>
<organism evidence="11 12">
    <name type="scientific">Celeribacter baekdonensis B30</name>
    <dbReference type="NCBI Taxonomy" id="1208323"/>
    <lineage>
        <taxon>Bacteria</taxon>
        <taxon>Pseudomonadati</taxon>
        <taxon>Pseudomonadota</taxon>
        <taxon>Alphaproteobacteria</taxon>
        <taxon>Rhodobacterales</taxon>
        <taxon>Roseobacteraceae</taxon>
        <taxon>Celeribacter</taxon>
    </lineage>
</organism>
<dbReference type="PANTHER" id="PTHR30204:SF16">
    <property type="entry name" value="HTH-TYPE TRANSCRIPTIONAL REGULATOR CUER"/>
    <property type="match status" value="1"/>
</dbReference>
<dbReference type="Pfam" id="PF00376">
    <property type="entry name" value="MerR"/>
    <property type="match status" value="1"/>
</dbReference>
<dbReference type="Proteomes" id="UP000006762">
    <property type="component" value="Unassembled WGS sequence"/>
</dbReference>
<dbReference type="InterPro" id="IPR000551">
    <property type="entry name" value="MerR-type_HTH_dom"/>
</dbReference>
<evidence type="ECO:0000256" key="4">
    <source>
        <dbReference type="ARBA" id="ARBA00023015"/>
    </source>
</evidence>
<comment type="subunit">
    <text evidence="1">Homodimer.</text>
</comment>
<keyword evidence="6" id="KW-0010">Activator</keyword>
<dbReference type="InterPro" id="IPR047057">
    <property type="entry name" value="MerR_fam"/>
</dbReference>
<evidence type="ECO:0000256" key="5">
    <source>
        <dbReference type="ARBA" id="ARBA00023125"/>
    </source>
</evidence>
<dbReference type="InterPro" id="IPR015358">
    <property type="entry name" value="Tscrpt_reg_MerR_DNA-bd"/>
</dbReference>
<dbReference type="PANTHER" id="PTHR30204">
    <property type="entry name" value="REDOX-CYCLING DRUG-SENSING TRANSCRIPTIONAL ACTIVATOR SOXR"/>
    <property type="match status" value="1"/>
</dbReference>
<accession>K2IJX9</accession>
<dbReference type="Gene3D" id="1.10.1660.10">
    <property type="match status" value="1"/>
</dbReference>
<keyword evidence="7" id="KW-0804">Transcription</keyword>
<dbReference type="SMART" id="SM00422">
    <property type="entry name" value="HTH_MERR"/>
    <property type="match status" value="1"/>
</dbReference>
<dbReference type="eggNOG" id="COG0789">
    <property type="taxonomic scope" value="Bacteria"/>
</dbReference>
<evidence type="ECO:0000256" key="7">
    <source>
        <dbReference type="ARBA" id="ARBA00023163"/>
    </source>
</evidence>
<dbReference type="STRING" id="1208323.B30_13394"/>
<dbReference type="PROSITE" id="PS50937">
    <property type="entry name" value="HTH_MERR_2"/>
    <property type="match status" value="1"/>
</dbReference>
<dbReference type="OrthoDB" id="9802944at2"/>
<keyword evidence="5" id="KW-0238">DNA-binding</keyword>
<dbReference type="InterPro" id="IPR009061">
    <property type="entry name" value="DNA-bd_dom_put_sf"/>
</dbReference>
<evidence type="ECO:0000256" key="2">
    <source>
        <dbReference type="ARBA" id="ARBA00017250"/>
    </source>
</evidence>
<keyword evidence="12" id="KW-1185">Reference proteome</keyword>
<dbReference type="GO" id="GO:0003677">
    <property type="term" value="F:DNA binding"/>
    <property type="evidence" value="ECO:0007669"/>
    <property type="project" value="UniProtKB-KW"/>
</dbReference>
<dbReference type="RefSeq" id="WP_009572643.1">
    <property type="nucleotide sequence ID" value="NZ_AMRK01000007.1"/>
</dbReference>
<keyword evidence="4" id="KW-0805">Transcription regulation</keyword>
<name>K2IJX9_9RHOB</name>
<dbReference type="EMBL" id="AMRK01000007">
    <property type="protein sequence ID" value="EKE70461.1"/>
    <property type="molecule type" value="Genomic_DNA"/>
</dbReference>
<dbReference type="GO" id="GO:0003700">
    <property type="term" value="F:DNA-binding transcription factor activity"/>
    <property type="evidence" value="ECO:0007669"/>
    <property type="project" value="InterPro"/>
</dbReference>
<dbReference type="Pfam" id="PF09278">
    <property type="entry name" value="MerR-DNA-bind"/>
    <property type="match status" value="1"/>
</dbReference>
<dbReference type="AlphaFoldDB" id="K2IJX9"/>
<gene>
    <name evidence="11" type="ORF">B30_13394</name>
</gene>
<dbReference type="SUPFAM" id="SSF46955">
    <property type="entry name" value="Putative DNA-binding domain"/>
    <property type="match status" value="1"/>
</dbReference>
<evidence type="ECO:0000256" key="8">
    <source>
        <dbReference type="ARBA" id="ARBA00031472"/>
    </source>
</evidence>
<reference evidence="11 12" key="1">
    <citation type="submission" date="2012-09" db="EMBL/GenBank/DDBJ databases">
        <title>Celeribacter baekdonensis B30 Genome Sequencing.</title>
        <authorList>
            <person name="Wang W."/>
        </authorList>
    </citation>
    <scope>NUCLEOTIDE SEQUENCE [LARGE SCALE GENOMIC DNA]</scope>
    <source>
        <strain evidence="11 12">B30</strain>
    </source>
</reference>
<evidence type="ECO:0000313" key="11">
    <source>
        <dbReference type="EMBL" id="EKE70461.1"/>
    </source>
</evidence>
<evidence type="ECO:0000256" key="3">
    <source>
        <dbReference type="ARBA" id="ARBA00023008"/>
    </source>
</evidence>
<keyword evidence="3" id="KW-0186">Copper</keyword>
<evidence type="ECO:0000256" key="6">
    <source>
        <dbReference type="ARBA" id="ARBA00023159"/>
    </source>
</evidence>